<dbReference type="Gene3D" id="3.40.50.720">
    <property type="entry name" value="NAD(P)-binding Rossmann-like Domain"/>
    <property type="match status" value="1"/>
</dbReference>
<comment type="similarity">
    <text evidence="1 3">Belongs to the short-chain dehydrogenases/reductases (SDR) family.</text>
</comment>
<reference evidence="5 6" key="1">
    <citation type="journal article" date="2013" name="Genome Announc.">
        <title>Draft Genome Sequence of Desulfotignum phosphitoxidans DSM 13687 Strain FiPS-3.</title>
        <authorList>
            <person name="Poehlein A."/>
            <person name="Daniel R."/>
            <person name="Simeonova D.D."/>
        </authorList>
    </citation>
    <scope>NUCLEOTIDE SEQUENCE [LARGE SCALE GENOMIC DNA]</scope>
    <source>
        <strain evidence="5 6">DSM 13687</strain>
    </source>
</reference>
<dbReference type="AlphaFoldDB" id="S0G884"/>
<dbReference type="InterPro" id="IPR051911">
    <property type="entry name" value="SDR_oxidoreductase"/>
</dbReference>
<organism evidence="5 6">
    <name type="scientific">Desulfotignum phosphitoxidans DSM 13687</name>
    <dbReference type="NCBI Taxonomy" id="1286635"/>
    <lineage>
        <taxon>Bacteria</taxon>
        <taxon>Pseudomonadati</taxon>
        <taxon>Thermodesulfobacteriota</taxon>
        <taxon>Desulfobacteria</taxon>
        <taxon>Desulfobacterales</taxon>
        <taxon>Desulfobacteraceae</taxon>
        <taxon>Desulfotignum</taxon>
    </lineage>
</organism>
<dbReference type="InterPro" id="IPR057326">
    <property type="entry name" value="KR_dom"/>
</dbReference>
<evidence type="ECO:0000256" key="3">
    <source>
        <dbReference type="RuleBase" id="RU000363"/>
    </source>
</evidence>
<dbReference type="RefSeq" id="WP_006964338.1">
    <property type="nucleotide sequence ID" value="NZ_APJX01000001.1"/>
</dbReference>
<dbReference type="PANTHER" id="PTHR43976:SF16">
    <property type="entry name" value="SHORT-CHAIN DEHYDROGENASE_REDUCTASE FAMILY PROTEIN"/>
    <property type="match status" value="1"/>
</dbReference>
<evidence type="ECO:0000256" key="1">
    <source>
        <dbReference type="ARBA" id="ARBA00006484"/>
    </source>
</evidence>
<gene>
    <name evidence="5" type="primary">vdlC</name>
    <name evidence="5" type="ORF">Dpo_1c07320</name>
</gene>
<name>S0G884_9BACT</name>
<dbReference type="InterPro" id="IPR002347">
    <property type="entry name" value="SDR_fam"/>
</dbReference>
<dbReference type="PANTHER" id="PTHR43976">
    <property type="entry name" value="SHORT CHAIN DEHYDROGENASE"/>
    <property type="match status" value="1"/>
</dbReference>
<accession>S0G884</accession>
<evidence type="ECO:0000313" key="5">
    <source>
        <dbReference type="EMBL" id="EMS81591.1"/>
    </source>
</evidence>
<dbReference type="PRINTS" id="PR00081">
    <property type="entry name" value="GDHRDH"/>
</dbReference>
<protein>
    <submittedName>
        <fullName evidence="5">VdlC short-chain dehydrogenase/reductase VdlC</fullName>
    </submittedName>
</protein>
<evidence type="ECO:0000256" key="2">
    <source>
        <dbReference type="ARBA" id="ARBA00023002"/>
    </source>
</evidence>
<feature type="domain" description="Ketoreductase" evidence="4">
    <location>
        <begin position="9"/>
        <end position="175"/>
    </location>
</feature>
<sequence>MKPKQASLKTVLITGASSGIGKCTAAYLAAKGFRVYGTSRRPESCPEIKNGFIIPMDVRDTASVKKAIAHIVEKEGHIDILVNNAGVGIAGTVEDTSTEMAKALFDTNFFGICRVLQEVLPVMRQQSEGLIINMSSIGGIIGLPFQGIYSASKFAVEGLSEALYKELSLSAINVVLIEPGDFKTEFTANRQTINTTHHADKFQRTMKVIENDEQNGQPPLKIAYLIEKIIHTPTPRLRYAVGAFDQKLSLVLKKILPNRWFDQIIMSYYQLK</sequence>
<keyword evidence="2" id="KW-0560">Oxidoreductase</keyword>
<dbReference type="CDD" id="cd05374">
    <property type="entry name" value="17beta-HSD-like_SDR_c"/>
    <property type="match status" value="1"/>
</dbReference>
<dbReference type="SMART" id="SM00822">
    <property type="entry name" value="PKS_KR"/>
    <property type="match status" value="1"/>
</dbReference>
<proteinExistence type="inferred from homology"/>
<dbReference type="InterPro" id="IPR036291">
    <property type="entry name" value="NAD(P)-bd_dom_sf"/>
</dbReference>
<evidence type="ECO:0000259" key="4">
    <source>
        <dbReference type="SMART" id="SM00822"/>
    </source>
</evidence>
<dbReference type="EMBL" id="APJX01000001">
    <property type="protein sequence ID" value="EMS81591.1"/>
    <property type="molecule type" value="Genomic_DNA"/>
</dbReference>
<evidence type="ECO:0000313" key="6">
    <source>
        <dbReference type="Proteomes" id="UP000014216"/>
    </source>
</evidence>
<dbReference type="PRINTS" id="PR00080">
    <property type="entry name" value="SDRFAMILY"/>
</dbReference>
<keyword evidence="6" id="KW-1185">Reference proteome</keyword>
<dbReference type="Pfam" id="PF00106">
    <property type="entry name" value="adh_short"/>
    <property type="match status" value="1"/>
</dbReference>
<comment type="caution">
    <text evidence="5">The sequence shown here is derived from an EMBL/GenBank/DDBJ whole genome shotgun (WGS) entry which is preliminary data.</text>
</comment>
<dbReference type="SUPFAM" id="SSF51735">
    <property type="entry name" value="NAD(P)-binding Rossmann-fold domains"/>
    <property type="match status" value="1"/>
</dbReference>
<dbReference type="GO" id="GO:0016491">
    <property type="term" value="F:oxidoreductase activity"/>
    <property type="evidence" value="ECO:0007669"/>
    <property type="project" value="UniProtKB-KW"/>
</dbReference>
<dbReference type="Proteomes" id="UP000014216">
    <property type="component" value="Unassembled WGS sequence"/>
</dbReference>
<dbReference type="OrthoDB" id="5354363at2"/>